<comment type="subcellular location">
    <subcellularLocation>
        <location evidence="6">Nucleus</location>
    </subcellularLocation>
</comment>
<comment type="function">
    <text evidence="6">Putative transcription activator involved in regulating light control of development.</text>
</comment>
<dbReference type="Proteomes" id="UP001140206">
    <property type="component" value="Chromosome 3"/>
</dbReference>
<feature type="domain" description="SWIM-type" evidence="8">
    <location>
        <begin position="762"/>
        <end position="797"/>
    </location>
</feature>
<evidence type="ECO:0000256" key="5">
    <source>
        <dbReference type="PROSITE-ProRule" id="PRU00325"/>
    </source>
</evidence>
<dbReference type="Pfam" id="PF04434">
    <property type="entry name" value="SWIM"/>
    <property type="match status" value="1"/>
</dbReference>
<dbReference type="SMART" id="SM00575">
    <property type="entry name" value="ZnF_PMZ"/>
    <property type="match status" value="1"/>
</dbReference>
<feature type="region of interest" description="Disordered" evidence="7">
    <location>
        <begin position="896"/>
        <end position="923"/>
    </location>
</feature>
<dbReference type="InterPro" id="IPR018289">
    <property type="entry name" value="MULE_transposase_dom"/>
</dbReference>
<keyword evidence="2 6" id="KW-0479">Metal-binding</keyword>
<keyword evidence="6" id="KW-0539">Nucleus</keyword>
<evidence type="ECO:0000256" key="2">
    <source>
        <dbReference type="ARBA" id="ARBA00022723"/>
    </source>
</evidence>
<dbReference type="AlphaFoldDB" id="A0AAV8EHI9"/>
<dbReference type="InterPro" id="IPR007527">
    <property type="entry name" value="Znf_SWIM"/>
</dbReference>
<gene>
    <name evidence="9" type="ORF">LUZ62_063327</name>
</gene>
<evidence type="ECO:0000256" key="4">
    <source>
        <dbReference type="ARBA" id="ARBA00022833"/>
    </source>
</evidence>
<dbReference type="InterPro" id="IPR006564">
    <property type="entry name" value="Znf_PMZ"/>
</dbReference>
<name>A0AAV8EHI9_9POAL</name>
<dbReference type="PANTHER" id="PTHR31669">
    <property type="entry name" value="PROTEIN FAR1-RELATED SEQUENCE 10-RELATED"/>
    <property type="match status" value="1"/>
</dbReference>
<keyword evidence="4 6" id="KW-0862">Zinc</keyword>
<dbReference type="Pfam" id="PF10551">
    <property type="entry name" value="MULE"/>
    <property type="match status" value="1"/>
</dbReference>
<evidence type="ECO:0000256" key="7">
    <source>
        <dbReference type="SAM" id="MobiDB-lite"/>
    </source>
</evidence>
<keyword evidence="10" id="KW-1185">Reference proteome</keyword>
<comment type="caution">
    <text evidence="9">The sequence shown here is derived from an EMBL/GenBank/DDBJ whole genome shotgun (WGS) entry which is preliminary data.</text>
</comment>
<dbReference type="GO" id="GO:0005634">
    <property type="term" value="C:nucleus"/>
    <property type="evidence" value="ECO:0007669"/>
    <property type="project" value="UniProtKB-SubCell"/>
</dbReference>
<dbReference type="Pfam" id="PF03101">
    <property type="entry name" value="FAR1"/>
    <property type="match status" value="1"/>
</dbReference>
<dbReference type="GO" id="GO:0008270">
    <property type="term" value="F:zinc ion binding"/>
    <property type="evidence" value="ECO:0007669"/>
    <property type="project" value="UniProtKB-UniRule"/>
</dbReference>
<evidence type="ECO:0000313" key="10">
    <source>
        <dbReference type="Proteomes" id="UP001140206"/>
    </source>
</evidence>
<comment type="similarity">
    <text evidence="1 6">Belongs to the FHY3/FAR1 family.</text>
</comment>
<evidence type="ECO:0000259" key="8">
    <source>
        <dbReference type="PROSITE" id="PS50966"/>
    </source>
</evidence>
<proteinExistence type="inferred from homology"/>
<evidence type="ECO:0000256" key="3">
    <source>
        <dbReference type="ARBA" id="ARBA00022771"/>
    </source>
</evidence>
<evidence type="ECO:0000313" key="9">
    <source>
        <dbReference type="EMBL" id="KAJ4779070.1"/>
    </source>
</evidence>
<dbReference type="EMBL" id="JAMFTS010000003">
    <property type="protein sequence ID" value="KAJ4779070.1"/>
    <property type="molecule type" value="Genomic_DNA"/>
</dbReference>
<keyword evidence="3 5" id="KW-0863">Zinc-finger</keyword>
<reference evidence="9" key="1">
    <citation type="submission" date="2022-08" db="EMBL/GenBank/DDBJ databases">
        <authorList>
            <person name="Marques A."/>
        </authorList>
    </citation>
    <scope>NUCLEOTIDE SEQUENCE</scope>
    <source>
        <strain evidence="9">RhyPub2mFocal</strain>
        <tissue evidence="9">Leaves</tissue>
    </source>
</reference>
<dbReference type="GO" id="GO:0006355">
    <property type="term" value="P:regulation of DNA-templated transcription"/>
    <property type="evidence" value="ECO:0007669"/>
    <property type="project" value="UniProtKB-UniRule"/>
</dbReference>
<dbReference type="InterPro" id="IPR031052">
    <property type="entry name" value="FHY3/FAR1"/>
</dbReference>
<dbReference type="PROSITE" id="PS50966">
    <property type="entry name" value="ZF_SWIM"/>
    <property type="match status" value="1"/>
</dbReference>
<dbReference type="PANTHER" id="PTHR31669:SF290">
    <property type="entry name" value="PROTEIN FAR1-RELATED SEQUENCE"/>
    <property type="match status" value="1"/>
</dbReference>
<dbReference type="InterPro" id="IPR004330">
    <property type="entry name" value="FAR1_DNA_bnd_dom"/>
</dbReference>
<evidence type="ECO:0000256" key="1">
    <source>
        <dbReference type="ARBA" id="ARBA00005889"/>
    </source>
</evidence>
<accession>A0AAV8EHI9</accession>
<organism evidence="9 10">
    <name type="scientific">Rhynchospora pubera</name>
    <dbReference type="NCBI Taxonomy" id="906938"/>
    <lineage>
        <taxon>Eukaryota</taxon>
        <taxon>Viridiplantae</taxon>
        <taxon>Streptophyta</taxon>
        <taxon>Embryophyta</taxon>
        <taxon>Tracheophyta</taxon>
        <taxon>Spermatophyta</taxon>
        <taxon>Magnoliopsida</taxon>
        <taxon>Liliopsida</taxon>
        <taxon>Poales</taxon>
        <taxon>Cyperaceae</taxon>
        <taxon>Cyperoideae</taxon>
        <taxon>Rhynchosporeae</taxon>
        <taxon>Rhynchospora</taxon>
    </lineage>
</organism>
<protein>
    <recommendedName>
        <fullName evidence="6">Protein FAR1-RELATED SEQUENCE</fullName>
    </recommendedName>
</protein>
<evidence type="ECO:0000256" key="6">
    <source>
        <dbReference type="RuleBase" id="RU367018"/>
    </source>
</evidence>
<sequence>MEASRIMELHPQAHQHPLLEANVDLEEESINFWATLGVTPHVPVVDLSEQITHQTLPLKQHIDPPDMPQPPIALPVAVRYDPLFPTDLDPGIEPFVGMEFESGEAAKTFYIAYAGRVGFSVRIARSRRSKCTESVIMLRFVCSREGFSREKQPPPGRKTRRRAPSVREGCQAMLEVIRRTGTSTGEAEKWVVTKLVKEHSHEVGLPGRVHYIATEGDAEVDPYVGMVFDSLEAAKTFYYTYANRVGFEARVRQSRRSLHDETMKMLKLVCSKHRYCSLPNHKFFCALKFVKNKLHIGPSNWAHYRYHSGKDNGNSNNGLGSPVAEPSTKEGGGCEALFEIIRKEGDMWMVSKLVLEHTHELTPAPPSKVRCVRSQGEILVIAKNFADTRSLLLNGHDLAPPKEIRYNDLGPGDFDCLLEYFTKAQEENPAFFYAVQVDKKTNRTTNVFWADAQARMAYHYFGDTVRLETRYRNDKELIPVVLFMGLNHHAHPVVFGCGLLVEESEQSFVWLFENWKSAMPGQQGPLSFMTELSRPMAVATAKVFPDTCHLFFSEHVLVSISEEMILLLPPDKCENNMVHSDFIEEMRSCIERSETIEAFESEWVMIIEKYRLQSNGYMCYLYDIKQQWVPAYTKDTFTGEVSGPHRVWECVNKVVKEYFTVKAQLKVAVQQLAQAVANWHEREHGADFVTLFQNPPLHTASPIEKQAAGIYSRVIFEKFQEEFMQSFGYYAEKLTEECGTQIVRKYRLEHSYDESNKEMHEVTVFLSEGVKVCCTCRKFESCGILCRHSLRIFVVEGVRNLPSNYILKRWTKHAKSESSLDANFVDLKGQKSNDDLAVSRYNSLCANAVKCAKEGSRSEELYKVAKEAIQRALDEVISAKPHRGVHPLQGFTVPQKKQEKIISAGKGVKRSGSPTSLTDDDIR</sequence>